<sequence>MLYSAPLVLIMAMATGANAACRRGLNSYPNYSVGCITDDGGTVCRSEQLPGGSKGCTYPTAQNLCKTDGRCIYQLCCPF</sequence>
<evidence type="ECO:0000256" key="1">
    <source>
        <dbReference type="SAM" id="SignalP"/>
    </source>
</evidence>
<evidence type="ECO:0000313" key="2">
    <source>
        <dbReference type="EMBL" id="QRD02062.1"/>
    </source>
</evidence>
<protein>
    <submittedName>
        <fullName evidence="2">Uncharacterized protein</fullName>
    </submittedName>
</protein>
<keyword evidence="1" id="KW-0732">Signal</keyword>
<reference evidence="3" key="1">
    <citation type="journal article" date="2021" name="BMC Genomics">
        <title>Chromosome-level genome assembly and manually-curated proteome of model necrotroph Parastagonospora nodorum Sn15 reveals a genome-wide trove of candidate effector homologs, and redundancy of virulence-related functions within an accessory chromosome.</title>
        <authorList>
            <person name="Bertazzoni S."/>
            <person name="Jones D.A.B."/>
            <person name="Phan H.T."/>
            <person name="Tan K.-C."/>
            <person name="Hane J.K."/>
        </authorList>
    </citation>
    <scope>NUCLEOTIDE SEQUENCE [LARGE SCALE GENOMIC DNA]</scope>
    <source>
        <strain evidence="3">SN15 / ATCC MYA-4574 / FGSC 10173)</strain>
    </source>
</reference>
<accession>A0A7U2I6T8</accession>
<dbReference type="EMBL" id="CP069035">
    <property type="protein sequence ID" value="QRD02062.1"/>
    <property type="molecule type" value="Genomic_DNA"/>
</dbReference>
<dbReference type="Proteomes" id="UP000663193">
    <property type="component" value="Chromosome 13"/>
</dbReference>
<dbReference type="AlphaFoldDB" id="A0A7U2I6T8"/>
<proteinExistence type="predicted"/>
<evidence type="ECO:0000313" key="3">
    <source>
        <dbReference type="Proteomes" id="UP000663193"/>
    </source>
</evidence>
<feature type="signal peptide" evidence="1">
    <location>
        <begin position="1"/>
        <end position="19"/>
    </location>
</feature>
<dbReference type="VEuPathDB" id="FungiDB:JI435_303520"/>
<gene>
    <name evidence="2" type="ORF">JI435_303520</name>
</gene>
<organism evidence="2 3">
    <name type="scientific">Phaeosphaeria nodorum (strain SN15 / ATCC MYA-4574 / FGSC 10173)</name>
    <name type="common">Glume blotch fungus</name>
    <name type="synonym">Parastagonospora nodorum</name>
    <dbReference type="NCBI Taxonomy" id="321614"/>
    <lineage>
        <taxon>Eukaryota</taxon>
        <taxon>Fungi</taxon>
        <taxon>Dikarya</taxon>
        <taxon>Ascomycota</taxon>
        <taxon>Pezizomycotina</taxon>
        <taxon>Dothideomycetes</taxon>
        <taxon>Pleosporomycetidae</taxon>
        <taxon>Pleosporales</taxon>
        <taxon>Pleosporineae</taxon>
        <taxon>Phaeosphaeriaceae</taxon>
        <taxon>Parastagonospora</taxon>
    </lineage>
</organism>
<name>A0A7U2I6T8_PHANO</name>
<keyword evidence="3" id="KW-1185">Reference proteome</keyword>
<feature type="chain" id="PRO_5030505281" evidence="1">
    <location>
        <begin position="20"/>
        <end position="79"/>
    </location>
</feature>